<organism evidence="3 4">
    <name type="scientific">Ambispora gerdemannii</name>
    <dbReference type="NCBI Taxonomy" id="144530"/>
    <lineage>
        <taxon>Eukaryota</taxon>
        <taxon>Fungi</taxon>
        <taxon>Fungi incertae sedis</taxon>
        <taxon>Mucoromycota</taxon>
        <taxon>Glomeromycotina</taxon>
        <taxon>Glomeromycetes</taxon>
        <taxon>Archaeosporales</taxon>
        <taxon>Ambisporaceae</taxon>
        <taxon>Ambispora</taxon>
    </lineage>
</organism>
<accession>A0A9N9ESZ5</accession>
<gene>
    <name evidence="3" type="ORF">AGERDE_LOCUS13035</name>
</gene>
<dbReference type="InterPro" id="IPR043128">
    <property type="entry name" value="Rev_trsase/Diguanyl_cyclase"/>
</dbReference>
<keyword evidence="4" id="KW-1185">Reference proteome</keyword>
<protein>
    <submittedName>
        <fullName evidence="3">665_t:CDS:1</fullName>
    </submittedName>
</protein>
<dbReference type="GO" id="GO:0003824">
    <property type="term" value="F:catalytic activity"/>
    <property type="evidence" value="ECO:0007669"/>
    <property type="project" value="UniProtKB-KW"/>
</dbReference>
<dbReference type="FunFam" id="3.30.70.270:FF:000020">
    <property type="entry name" value="Transposon Tf2-6 polyprotein-like Protein"/>
    <property type="match status" value="1"/>
</dbReference>
<evidence type="ECO:0000313" key="3">
    <source>
        <dbReference type="EMBL" id="CAG8689052.1"/>
    </source>
</evidence>
<dbReference type="InterPro" id="IPR050951">
    <property type="entry name" value="Retrovirus_Pol_polyprotein"/>
</dbReference>
<dbReference type="InterPro" id="IPR041577">
    <property type="entry name" value="RT_RNaseH_2"/>
</dbReference>
<evidence type="ECO:0000256" key="1">
    <source>
        <dbReference type="ARBA" id="ARBA00023268"/>
    </source>
</evidence>
<dbReference type="PANTHER" id="PTHR37984">
    <property type="entry name" value="PROTEIN CBG26694"/>
    <property type="match status" value="1"/>
</dbReference>
<dbReference type="OrthoDB" id="2446696at2759"/>
<dbReference type="EMBL" id="CAJVPL010013591">
    <property type="protein sequence ID" value="CAG8689052.1"/>
    <property type="molecule type" value="Genomic_DNA"/>
</dbReference>
<dbReference type="PANTHER" id="PTHR37984:SF5">
    <property type="entry name" value="PROTEIN NYNRIN-LIKE"/>
    <property type="match status" value="1"/>
</dbReference>
<keyword evidence="1" id="KW-0511">Multifunctional enzyme</keyword>
<proteinExistence type="predicted"/>
<dbReference type="SUPFAM" id="SSF56672">
    <property type="entry name" value="DNA/RNA polymerases"/>
    <property type="match status" value="1"/>
</dbReference>
<dbReference type="Pfam" id="PF17919">
    <property type="entry name" value="RT_RNaseH_2"/>
    <property type="match status" value="1"/>
</dbReference>
<sequence length="123" mass="14388">YIIGKEGIQPDLAKIEKVKEFPMPINLTLLCSFIDLISYYRRFIKDFVKISAPLHKLFKKNQSYNWMKKQQKAFDILKQHLISLFIIAYPDFSQSFTLFTDVSELGLGVVLAQYDNEGKEYVI</sequence>
<feature type="domain" description="Reverse transcriptase/retrotransposon-derived protein RNase H-like" evidence="2">
    <location>
        <begin position="66"/>
        <end position="123"/>
    </location>
</feature>
<evidence type="ECO:0000259" key="2">
    <source>
        <dbReference type="Pfam" id="PF17919"/>
    </source>
</evidence>
<dbReference type="InterPro" id="IPR043502">
    <property type="entry name" value="DNA/RNA_pol_sf"/>
</dbReference>
<feature type="non-terminal residue" evidence="3">
    <location>
        <position position="123"/>
    </location>
</feature>
<evidence type="ECO:0000313" key="4">
    <source>
        <dbReference type="Proteomes" id="UP000789831"/>
    </source>
</evidence>
<comment type="caution">
    <text evidence="3">The sequence shown here is derived from an EMBL/GenBank/DDBJ whole genome shotgun (WGS) entry which is preliminary data.</text>
</comment>
<reference evidence="3" key="1">
    <citation type="submission" date="2021-06" db="EMBL/GenBank/DDBJ databases">
        <authorList>
            <person name="Kallberg Y."/>
            <person name="Tangrot J."/>
            <person name="Rosling A."/>
        </authorList>
    </citation>
    <scope>NUCLEOTIDE SEQUENCE</scope>
    <source>
        <strain evidence="3">MT106</strain>
    </source>
</reference>
<dbReference type="Proteomes" id="UP000789831">
    <property type="component" value="Unassembled WGS sequence"/>
</dbReference>
<dbReference type="AlphaFoldDB" id="A0A9N9ESZ5"/>
<name>A0A9N9ESZ5_9GLOM</name>
<feature type="non-terminal residue" evidence="3">
    <location>
        <position position="1"/>
    </location>
</feature>
<dbReference type="Gene3D" id="3.30.70.270">
    <property type="match status" value="1"/>
</dbReference>